<dbReference type="InterPro" id="IPR011990">
    <property type="entry name" value="TPR-like_helical_dom_sf"/>
</dbReference>
<gene>
    <name evidence="6" type="ORF">KKC1_25190</name>
</gene>
<sequence>MVKMGRNEPCPCGSGKKYKKCCGKNSGNVIYLSDTMLHREVDSIRRQLVEFAEKNSDEFGTAFLECPISEYTDLDGIMQYEELGNTFLDWFVFDYKLKDGSTLFARFLEENREGLREALVEVLERWKEAPISAFEVVRVILGKGAVLRDIFSGEEKRLYYPYYPEEIPHGAIQICRLLPAGDWHEFLIGTYVAAPEDKEFILERVNEERQALADLGIEYESWGEFLKQHSEVLLEVICQLFTGTESETEIGDSTKQLVKQFVARKFLATPLPELGGRSPLEISSHRELEEKLEQFLADVARGRYDHEELGGITPSENLELIKLLLGLGKEKPRQVDDFTWQDDKYREEARLLVEKMKGEYLPLDIGRALEIWHQYSSEECPRFRKPGVWAAAVEYTLASMYKPGVTQQQVADKYGVSANSVSKNSYKIEEMIYWEFHLDEAGIAPVSGGSGRPLVERETARIQSLLEGQEFQSEEELQRFLDEINRGGLPEIPPEQMSPRRWAQEMIYDAWEIEDPQMRVRLAKKALKVYPHCADAYVILAEDAAATYGEAIKFYEKGVKAGEKSLGKEYFHSNKGYFWGLVETRPYMRAKMGLAQCLWEVGDLEGAIRHFTEMLELNPNDNQGVRYLLSTCLLEAGRYEELEELFRRYEEDIGVDWLYNLALYQFIKKGKNSPEAAAALKRAIKANRHVPAYLMGIKELPRELPDYFTLGSEDEAVAYAAYAKKVWQKTIGALEWLRSSI</sequence>
<evidence type="ECO:0000313" key="6">
    <source>
        <dbReference type="EMBL" id="GAW93385.1"/>
    </source>
</evidence>
<feature type="repeat" description="TPR" evidence="5">
    <location>
        <begin position="588"/>
        <end position="621"/>
    </location>
</feature>
<keyword evidence="4" id="KW-0472">Membrane</keyword>
<dbReference type="EMBL" id="BDGJ01000126">
    <property type="protein sequence ID" value="GAW93385.1"/>
    <property type="molecule type" value="Genomic_DNA"/>
</dbReference>
<comment type="caution">
    <text evidence="6">The sequence shown here is derived from an EMBL/GenBank/DDBJ whole genome shotgun (WGS) entry which is preliminary data.</text>
</comment>
<dbReference type="Gene3D" id="1.25.40.10">
    <property type="entry name" value="Tetratricopeptide repeat domain"/>
    <property type="match status" value="1"/>
</dbReference>
<dbReference type="OrthoDB" id="6399948at2"/>
<keyword evidence="2" id="KW-0812">Transmembrane</keyword>
<evidence type="ECO:0000256" key="4">
    <source>
        <dbReference type="ARBA" id="ARBA00023136"/>
    </source>
</evidence>
<dbReference type="InterPro" id="IPR019734">
    <property type="entry name" value="TPR_rpt"/>
</dbReference>
<evidence type="ECO:0000256" key="5">
    <source>
        <dbReference type="PROSITE-ProRule" id="PRU00339"/>
    </source>
</evidence>
<dbReference type="AlphaFoldDB" id="A0A1Z5HVP7"/>
<dbReference type="PANTHER" id="PTHR12745">
    <property type="entry name" value="SUPPRESSION OF TUMORIGENICITY 7"/>
    <property type="match status" value="1"/>
</dbReference>
<organism evidence="6 7">
    <name type="scientific">Calderihabitans maritimus</name>
    <dbReference type="NCBI Taxonomy" id="1246530"/>
    <lineage>
        <taxon>Bacteria</taxon>
        <taxon>Bacillati</taxon>
        <taxon>Bacillota</taxon>
        <taxon>Clostridia</taxon>
        <taxon>Neomoorellales</taxon>
        <taxon>Calderihabitantaceae</taxon>
        <taxon>Calderihabitans</taxon>
    </lineage>
</organism>
<dbReference type="InterPro" id="IPR007311">
    <property type="entry name" value="ST7"/>
</dbReference>
<proteinExistence type="predicted"/>
<keyword evidence="5" id="KW-0802">TPR repeat</keyword>
<evidence type="ECO:0000256" key="3">
    <source>
        <dbReference type="ARBA" id="ARBA00022989"/>
    </source>
</evidence>
<dbReference type="Gene3D" id="3.10.450.50">
    <property type="match status" value="1"/>
</dbReference>
<keyword evidence="7" id="KW-1185">Reference proteome</keyword>
<name>A0A1Z5HVP7_9FIRM</name>
<dbReference type="PANTHER" id="PTHR12745:SF6">
    <property type="entry name" value="PROTEIN ST7 HOMOLOG"/>
    <property type="match status" value="1"/>
</dbReference>
<dbReference type="Pfam" id="PF02810">
    <property type="entry name" value="SEC-C"/>
    <property type="match status" value="1"/>
</dbReference>
<evidence type="ECO:0000256" key="1">
    <source>
        <dbReference type="ARBA" id="ARBA00004141"/>
    </source>
</evidence>
<dbReference type="SUPFAM" id="SSF103642">
    <property type="entry name" value="Sec-C motif"/>
    <property type="match status" value="1"/>
</dbReference>
<dbReference type="SUPFAM" id="SSF48452">
    <property type="entry name" value="TPR-like"/>
    <property type="match status" value="1"/>
</dbReference>
<dbReference type="Proteomes" id="UP000197032">
    <property type="component" value="Unassembled WGS sequence"/>
</dbReference>
<evidence type="ECO:0000313" key="7">
    <source>
        <dbReference type="Proteomes" id="UP000197032"/>
    </source>
</evidence>
<protein>
    <submittedName>
        <fullName evidence="6">ST7 protein</fullName>
    </submittedName>
</protein>
<evidence type="ECO:0000256" key="2">
    <source>
        <dbReference type="ARBA" id="ARBA00022692"/>
    </source>
</evidence>
<dbReference type="PROSITE" id="PS50005">
    <property type="entry name" value="TPR"/>
    <property type="match status" value="1"/>
</dbReference>
<accession>A0A1Z5HVP7</accession>
<keyword evidence="3" id="KW-1133">Transmembrane helix</keyword>
<comment type="subcellular location">
    <subcellularLocation>
        <location evidence="1">Membrane</location>
        <topology evidence="1">Multi-pass membrane protein</topology>
    </subcellularLocation>
</comment>
<dbReference type="GO" id="GO:0016020">
    <property type="term" value="C:membrane"/>
    <property type="evidence" value="ECO:0007669"/>
    <property type="project" value="UniProtKB-SubCell"/>
</dbReference>
<reference evidence="7" key="1">
    <citation type="journal article" date="2017" name="Appl. Environ. Microbiol.">
        <title>Genomic analysis of Calderihabitans maritimus KKC1, a thermophilic hydrogenogenic carboxydotrophic bacterium isolated from marine sediment.</title>
        <authorList>
            <person name="Omae K."/>
            <person name="Yoneda Y."/>
            <person name="Fukuyama Y."/>
            <person name="Yoshida T."/>
            <person name="Sako Y."/>
        </authorList>
    </citation>
    <scope>NUCLEOTIDE SEQUENCE [LARGE SCALE GENOMIC DNA]</scope>
    <source>
        <strain evidence="7">KKC1</strain>
    </source>
</reference>
<dbReference type="Pfam" id="PF04184">
    <property type="entry name" value="ST7"/>
    <property type="match status" value="1"/>
</dbReference>
<dbReference type="InterPro" id="IPR004027">
    <property type="entry name" value="SEC_C_motif"/>
</dbReference>